<evidence type="ECO:0000256" key="3">
    <source>
        <dbReference type="ARBA" id="ARBA00023054"/>
    </source>
</evidence>
<dbReference type="Proteomes" id="UP001642360">
    <property type="component" value="Unassembled WGS sequence"/>
</dbReference>
<keyword evidence="3 4" id="KW-0175">Coiled coil</keyword>
<gene>
    <name evidence="8" type="ORF">ILEXP_LOCUS25138</name>
</gene>
<dbReference type="InterPro" id="IPR016024">
    <property type="entry name" value="ARM-type_fold"/>
</dbReference>
<feature type="region of interest" description="Disordered" evidence="5">
    <location>
        <begin position="745"/>
        <end position="766"/>
    </location>
</feature>
<keyword evidence="9" id="KW-1185">Reference proteome</keyword>
<dbReference type="EMBL" id="CAUOFW020002881">
    <property type="protein sequence ID" value="CAK9156592.1"/>
    <property type="molecule type" value="Genomic_DNA"/>
</dbReference>
<evidence type="ECO:0008006" key="10">
    <source>
        <dbReference type="Google" id="ProtNLM"/>
    </source>
</evidence>
<evidence type="ECO:0000313" key="9">
    <source>
        <dbReference type="Proteomes" id="UP001642360"/>
    </source>
</evidence>
<name>A0ABC8SHB5_9AQUA</name>
<dbReference type="InterPro" id="IPR006955">
    <property type="entry name" value="Uso1_p115_C"/>
</dbReference>
<keyword evidence="2" id="KW-0333">Golgi apparatus</keyword>
<dbReference type="Gene3D" id="1.25.10.10">
    <property type="entry name" value="Leucine-rich Repeat Variant"/>
    <property type="match status" value="1"/>
</dbReference>
<dbReference type="SUPFAM" id="SSF48371">
    <property type="entry name" value="ARM repeat"/>
    <property type="match status" value="1"/>
</dbReference>
<feature type="domain" description="Vesicle tethering protein Uso1/P115-like head" evidence="6">
    <location>
        <begin position="374"/>
        <end position="685"/>
    </location>
</feature>
<dbReference type="PANTHER" id="PTHR10013">
    <property type="entry name" value="GENERAL VESICULAR TRANSPORT FACTOR P115"/>
    <property type="match status" value="1"/>
</dbReference>
<dbReference type="FunFam" id="1.25.10.10:FF:000234">
    <property type="entry name" value="Golgin candidate 6"/>
    <property type="match status" value="1"/>
</dbReference>
<reference evidence="8 9" key="1">
    <citation type="submission" date="2024-02" db="EMBL/GenBank/DDBJ databases">
        <authorList>
            <person name="Vignale AGUSTIN F."/>
            <person name="Sosa J E."/>
            <person name="Modenutti C."/>
        </authorList>
    </citation>
    <scope>NUCLEOTIDE SEQUENCE [LARGE SCALE GENOMIC DNA]</scope>
</reference>
<proteinExistence type="predicted"/>
<evidence type="ECO:0000256" key="5">
    <source>
        <dbReference type="SAM" id="MobiDB-lite"/>
    </source>
</evidence>
<evidence type="ECO:0000256" key="4">
    <source>
        <dbReference type="SAM" id="Coils"/>
    </source>
</evidence>
<dbReference type="PANTHER" id="PTHR10013:SF0">
    <property type="entry name" value="GENERAL VESICULAR TRANSPORT FACTOR P115"/>
    <property type="match status" value="1"/>
</dbReference>
<sequence length="915" mass="101081">MDLVSKYQGVVGRVFGAENSASSEDSYVERLLDRISNGVLAEDRRTAMAELQSVVAESRAAQLAFGAMGFPVLLSVLKEERDDTEMVCGALETLLRALTPIGHAKGLKNEVQPALLNSDLLSREIESISLLLSLLSEDDFYIRYYTLQLLTALLTNSQNRLQEAILTIPRGITRLMDMLMDREVIRNEALLLLTYLTREAEEIQKIVVFEGAFEKIFSIIKEEGGSEGGVVVQDCLELLNNLLRINASNQVLLRETIGFDPLISILKLRGSTYKFTQQKTINLLSVLETISLLINGSSEAEPKDANRLTTKTILVQKNVLDHLLMLGVESQWAPISVRCMALRCIGNLIVNHPKNLDALASKLLGEEPNVEAALNSILRIILRTSSMQEFIAADYVFKSFCEKNSDGQTMLASTLIPQPQSMTHAPLEEDVKMSFGSMLLRGLTLSENDGDLETCCRAASVLSHVLKDNIQCKERILRIELEAPMPSLGGPEPLMHRMVKYLALASSMNKKDAKSSASGILYVEPTILKLLIIWLSDCPSAVQCFLDSPPHLTYLLELISNPTSTVCIRGLAAVLLGECVIYNKCCDSGKDAFSIVDSLSQKVGLRSYLLKFDDIQKSFLFSSAKPALSHQPLMRSTAASMAEIEDIDENEATSQENEDHPMLASMFDSQFVSFVKSLEADIRENIVEIYSHPKSKVAVVPAEMEQKSGESDGDYIKQLKSFVEKQCSEIQDLLSRNATLAEDLSKTSGGGASQFEHKGSGGAERVQAETLRMKLQEASQRLEMLKVEKTKVESEASMYRNLAGKMESDLKSLSDAYNSLEQANFHLEKEVKALKSGGAIPVPDVEAIKAEARVEAQKESEAELNDLLVCLGQEQSKVERLIARLLELGEEDVEKLLEGVGDDMGMPEDEEEEDN</sequence>
<comment type="caution">
    <text evidence="8">The sequence shown here is derived from an EMBL/GenBank/DDBJ whole genome shotgun (WGS) entry which is preliminary data.</text>
</comment>
<organism evidence="8 9">
    <name type="scientific">Ilex paraguariensis</name>
    <name type="common">yerba mate</name>
    <dbReference type="NCBI Taxonomy" id="185542"/>
    <lineage>
        <taxon>Eukaryota</taxon>
        <taxon>Viridiplantae</taxon>
        <taxon>Streptophyta</taxon>
        <taxon>Embryophyta</taxon>
        <taxon>Tracheophyta</taxon>
        <taxon>Spermatophyta</taxon>
        <taxon>Magnoliopsida</taxon>
        <taxon>eudicotyledons</taxon>
        <taxon>Gunneridae</taxon>
        <taxon>Pentapetalae</taxon>
        <taxon>asterids</taxon>
        <taxon>campanulids</taxon>
        <taxon>Aquifoliales</taxon>
        <taxon>Aquifoliaceae</taxon>
        <taxon>Ilex</taxon>
    </lineage>
</organism>
<protein>
    <recommendedName>
        <fullName evidence="10">Golgin candidate 6</fullName>
    </recommendedName>
</protein>
<dbReference type="InterPro" id="IPR011989">
    <property type="entry name" value="ARM-like"/>
</dbReference>
<dbReference type="Pfam" id="PF04869">
    <property type="entry name" value="Uso1_p115_head"/>
    <property type="match status" value="1"/>
</dbReference>
<feature type="domain" description="Uso1/p115-like vesicle tethering protein C-terminal" evidence="7">
    <location>
        <begin position="789"/>
        <end position="913"/>
    </location>
</feature>
<evidence type="ECO:0000259" key="6">
    <source>
        <dbReference type="Pfam" id="PF04869"/>
    </source>
</evidence>
<comment type="subcellular location">
    <subcellularLocation>
        <location evidence="1">Golgi apparatus</location>
    </subcellularLocation>
</comment>
<evidence type="ECO:0000313" key="8">
    <source>
        <dbReference type="EMBL" id="CAK9156592.1"/>
    </source>
</evidence>
<evidence type="ECO:0000256" key="1">
    <source>
        <dbReference type="ARBA" id="ARBA00004555"/>
    </source>
</evidence>
<dbReference type="Pfam" id="PF04871">
    <property type="entry name" value="Uso1_p115_C"/>
    <property type="match status" value="1"/>
</dbReference>
<dbReference type="GO" id="GO:0005794">
    <property type="term" value="C:Golgi apparatus"/>
    <property type="evidence" value="ECO:0007669"/>
    <property type="project" value="UniProtKB-SubCell"/>
</dbReference>
<evidence type="ECO:0000256" key="2">
    <source>
        <dbReference type="ARBA" id="ARBA00023034"/>
    </source>
</evidence>
<dbReference type="InterPro" id="IPR006953">
    <property type="entry name" value="Vesicle_Uso1_P115_head"/>
</dbReference>
<dbReference type="InterPro" id="IPR024095">
    <property type="entry name" value="Vesicle_P115"/>
</dbReference>
<evidence type="ECO:0000259" key="7">
    <source>
        <dbReference type="Pfam" id="PF04871"/>
    </source>
</evidence>
<dbReference type="AlphaFoldDB" id="A0ABC8SHB5"/>
<accession>A0ABC8SHB5</accession>
<feature type="coiled-coil region" evidence="4">
    <location>
        <begin position="768"/>
        <end position="830"/>
    </location>
</feature>